<accession>A0A6A0A4T5</accession>
<feature type="non-terminal residue" evidence="2">
    <location>
        <position position="1"/>
    </location>
</feature>
<feature type="signal peptide" evidence="1">
    <location>
        <begin position="1"/>
        <end position="17"/>
    </location>
</feature>
<sequence length="157" mass="16943">MSLLGAAIAMCMVIATACSTQRGANIAIARGSCGNPVIISNLPSNGVLNIPFDEGSCQDMTNTWQPPPVYDQWWYAYDVWSVGYFLPGDAPVPRLVTLSAGGQYLPYYTFIRYGWCANAGRCNPADLCSLYDRCSIPSLRVTVSTTAIPPPPPPFPS</sequence>
<proteinExistence type="predicted"/>
<feature type="non-terminal residue" evidence="2">
    <location>
        <position position="157"/>
    </location>
</feature>
<evidence type="ECO:0008006" key="4">
    <source>
        <dbReference type="Google" id="ProtNLM"/>
    </source>
</evidence>
<dbReference type="Proteomes" id="UP000485058">
    <property type="component" value="Unassembled WGS sequence"/>
</dbReference>
<dbReference type="AlphaFoldDB" id="A0A6A0A4T5"/>
<dbReference type="EMBL" id="BLLF01003087">
    <property type="protein sequence ID" value="GFH26302.1"/>
    <property type="molecule type" value="Genomic_DNA"/>
</dbReference>
<keyword evidence="3" id="KW-1185">Reference proteome</keyword>
<feature type="chain" id="PRO_5025554077" description="Secreted protein" evidence="1">
    <location>
        <begin position="18"/>
        <end position="157"/>
    </location>
</feature>
<evidence type="ECO:0000313" key="3">
    <source>
        <dbReference type="Proteomes" id="UP000485058"/>
    </source>
</evidence>
<keyword evidence="1" id="KW-0732">Signal</keyword>
<organism evidence="2 3">
    <name type="scientific">Haematococcus lacustris</name>
    <name type="common">Green alga</name>
    <name type="synonym">Haematococcus pluvialis</name>
    <dbReference type="NCBI Taxonomy" id="44745"/>
    <lineage>
        <taxon>Eukaryota</taxon>
        <taxon>Viridiplantae</taxon>
        <taxon>Chlorophyta</taxon>
        <taxon>core chlorophytes</taxon>
        <taxon>Chlorophyceae</taxon>
        <taxon>CS clade</taxon>
        <taxon>Chlamydomonadales</taxon>
        <taxon>Haematococcaceae</taxon>
        <taxon>Haematococcus</taxon>
    </lineage>
</organism>
<comment type="caution">
    <text evidence="2">The sequence shown here is derived from an EMBL/GenBank/DDBJ whole genome shotgun (WGS) entry which is preliminary data.</text>
</comment>
<evidence type="ECO:0000256" key="1">
    <source>
        <dbReference type="SAM" id="SignalP"/>
    </source>
</evidence>
<name>A0A6A0A4T5_HAELA</name>
<gene>
    <name evidence="2" type="ORF">HaLaN_24430</name>
</gene>
<reference evidence="2 3" key="1">
    <citation type="submission" date="2020-02" db="EMBL/GenBank/DDBJ databases">
        <title>Draft genome sequence of Haematococcus lacustris strain NIES-144.</title>
        <authorList>
            <person name="Morimoto D."/>
            <person name="Nakagawa S."/>
            <person name="Yoshida T."/>
            <person name="Sawayama S."/>
        </authorList>
    </citation>
    <scope>NUCLEOTIDE SEQUENCE [LARGE SCALE GENOMIC DNA]</scope>
    <source>
        <strain evidence="2 3">NIES-144</strain>
    </source>
</reference>
<protein>
    <recommendedName>
        <fullName evidence="4">Secreted protein</fullName>
    </recommendedName>
</protein>
<evidence type="ECO:0000313" key="2">
    <source>
        <dbReference type="EMBL" id="GFH26302.1"/>
    </source>
</evidence>